<sequence>MVDFNRLANAGAHAQSLDFSKAQSVQTGQKINFSKENPTCTDVRVELYWMGDMDGDASVLLLDSQRQALKGLTDPTNPNSTRGMVWYNNLSVGGISHSGDARTSDNDPSTPEETIRIQLNEIETQAEHVLVVASTFPDDSAPNVAIPFGRFRDCKVMVINNATNEVLYVYELDQDFSTFSSVELASFYKRNGDWMYTNMGEGVGTSPQALSDIAAKYGLC</sequence>
<dbReference type="Pfam" id="PF02342">
    <property type="entry name" value="TerD"/>
    <property type="match status" value="1"/>
</dbReference>
<dbReference type="Gene3D" id="2.60.60.30">
    <property type="entry name" value="sav2460 like domains"/>
    <property type="match status" value="1"/>
</dbReference>
<dbReference type="GeneID" id="77933477"/>
<protein>
    <submittedName>
        <fullName evidence="2">TerD domain protein</fullName>
    </submittedName>
</protein>
<evidence type="ECO:0000313" key="3">
    <source>
        <dbReference type="Proteomes" id="UP000828026"/>
    </source>
</evidence>
<evidence type="ECO:0000259" key="1">
    <source>
        <dbReference type="Pfam" id="PF02342"/>
    </source>
</evidence>
<name>A0AAE9BPV7_9CAUD</name>
<dbReference type="PANTHER" id="PTHR32097:SF17">
    <property type="entry name" value="CAMP-BINDING PROTEIN 1-RELATED"/>
    <property type="match status" value="1"/>
</dbReference>
<keyword evidence="3" id="KW-1185">Reference proteome</keyword>
<dbReference type="KEGG" id="vg:77933477"/>
<dbReference type="CDD" id="cd06974">
    <property type="entry name" value="TerD_like"/>
    <property type="match status" value="1"/>
</dbReference>
<dbReference type="InterPro" id="IPR051324">
    <property type="entry name" value="Stress/Tellurium_Resist"/>
</dbReference>
<dbReference type="RefSeq" id="YP_010657558.1">
    <property type="nucleotide sequence ID" value="NC_070848.1"/>
</dbReference>
<dbReference type="Proteomes" id="UP000828026">
    <property type="component" value="Segment"/>
</dbReference>
<proteinExistence type="predicted"/>
<accession>A0AAE9BPV7</accession>
<evidence type="ECO:0000313" key="2">
    <source>
        <dbReference type="EMBL" id="UAW01123.1"/>
    </source>
</evidence>
<feature type="domain" description="TerD" evidence="1">
    <location>
        <begin position="24"/>
        <end position="216"/>
    </location>
</feature>
<dbReference type="InterPro" id="IPR003325">
    <property type="entry name" value="TerD"/>
</dbReference>
<organism evidence="2 3">
    <name type="scientific">Vibrio phage BUCT194</name>
    <dbReference type="NCBI Taxonomy" id="2859072"/>
    <lineage>
        <taxon>Viruses</taxon>
        <taxon>Duplodnaviria</taxon>
        <taxon>Heunggongvirae</taxon>
        <taxon>Uroviricota</taxon>
        <taxon>Caudoviricetes</taxon>
        <taxon>Schitoviridae</taxon>
        <taxon>Varunavirus</taxon>
        <taxon>Varunavirus BUCT194</taxon>
    </lineage>
</organism>
<reference evidence="2 3" key="1">
    <citation type="submission" date="2021-06" db="EMBL/GenBank/DDBJ databases">
        <authorList>
            <person name="Chen R."/>
            <person name="Qin H."/>
            <person name="He S."/>
            <person name="Han P."/>
            <person name="Xu F."/>
            <person name="Sun H."/>
            <person name="Fan H."/>
            <person name="Tong Y."/>
        </authorList>
    </citation>
    <scope>NUCLEOTIDE SEQUENCE [LARGE SCALE GENOMIC DNA]</scope>
</reference>
<dbReference type="PANTHER" id="PTHR32097">
    <property type="entry name" value="CAMP-BINDING PROTEIN 1-RELATED"/>
    <property type="match status" value="1"/>
</dbReference>
<dbReference type="EMBL" id="MZ447858">
    <property type="protein sequence ID" value="UAW01123.1"/>
    <property type="molecule type" value="Genomic_DNA"/>
</dbReference>